<evidence type="ECO:0000256" key="1">
    <source>
        <dbReference type="SAM" id="MobiDB-lite"/>
    </source>
</evidence>
<dbReference type="Proteomes" id="UP001500454">
    <property type="component" value="Unassembled WGS sequence"/>
</dbReference>
<organism evidence="2 3">
    <name type="scientific">Hymenobacter koreensis</name>
    <dbReference type="NCBI Taxonomy" id="1084523"/>
    <lineage>
        <taxon>Bacteria</taxon>
        <taxon>Pseudomonadati</taxon>
        <taxon>Bacteroidota</taxon>
        <taxon>Cytophagia</taxon>
        <taxon>Cytophagales</taxon>
        <taxon>Hymenobacteraceae</taxon>
        <taxon>Hymenobacter</taxon>
    </lineage>
</organism>
<accession>A0ABP8J288</accession>
<dbReference type="EMBL" id="BAABHA010000007">
    <property type="protein sequence ID" value="GAA4383404.1"/>
    <property type="molecule type" value="Genomic_DNA"/>
</dbReference>
<sequence>MGVKASGDWARARGEAPNKTRSRGRYEFFMQWGREVFGRAVGQLHADAFGHRVSGRQT</sequence>
<feature type="region of interest" description="Disordered" evidence="1">
    <location>
        <begin position="1"/>
        <end position="20"/>
    </location>
</feature>
<evidence type="ECO:0000313" key="2">
    <source>
        <dbReference type="EMBL" id="GAA4383404.1"/>
    </source>
</evidence>
<protein>
    <submittedName>
        <fullName evidence="2">Uncharacterized protein</fullName>
    </submittedName>
</protein>
<gene>
    <name evidence="2" type="ORF">GCM10023186_24500</name>
</gene>
<comment type="caution">
    <text evidence="2">The sequence shown here is derived from an EMBL/GenBank/DDBJ whole genome shotgun (WGS) entry which is preliminary data.</text>
</comment>
<reference evidence="3" key="1">
    <citation type="journal article" date="2019" name="Int. J. Syst. Evol. Microbiol.">
        <title>The Global Catalogue of Microorganisms (GCM) 10K type strain sequencing project: providing services to taxonomists for standard genome sequencing and annotation.</title>
        <authorList>
            <consortium name="The Broad Institute Genomics Platform"/>
            <consortium name="The Broad Institute Genome Sequencing Center for Infectious Disease"/>
            <person name="Wu L."/>
            <person name="Ma J."/>
        </authorList>
    </citation>
    <scope>NUCLEOTIDE SEQUENCE [LARGE SCALE GENOMIC DNA]</scope>
    <source>
        <strain evidence="3">JCM 17924</strain>
    </source>
</reference>
<keyword evidence="3" id="KW-1185">Reference proteome</keyword>
<proteinExistence type="predicted"/>
<evidence type="ECO:0000313" key="3">
    <source>
        <dbReference type="Proteomes" id="UP001500454"/>
    </source>
</evidence>
<name>A0ABP8J288_9BACT</name>